<gene>
    <name evidence="1" type="ORF">GLOINDRAFT_21488</name>
</gene>
<dbReference type="HOGENOM" id="CLU_2293137_0_0_1"/>
<reference evidence="1" key="1">
    <citation type="submission" date="2013-07" db="EMBL/GenBank/DDBJ databases">
        <title>The genome of an arbuscular mycorrhizal fungus provides insights into the evolution of the oldest plant symbiosis.</title>
        <authorList>
            <consortium name="DOE Joint Genome Institute"/>
            <person name="Tisserant E."/>
            <person name="Malbreil M."/>
            <person name="Kuo A."/>
            <person name="Kohler A."/>
            <person name="Symeonidi A."/>
            <person name="Balestrini R."/>
            <person name="Charron P."/>
            <person name="Duensing N."/>
            <person name="Frei-dit-Frey N."/>
            <person name="Gianinazzi-Pearson V."/>
            <person name="Gilbert B."/>
            <person name="Handa Y."/>
            <person name="Hijri M."/>
            <person name="Kaul R."/>
            <person name="Kawaguchi M."/>
            <person name="Krajinski F."/>
            <person name="Lammers P."/>
            <person name="Lapierre D."/>
            <person name="Masclaux F.G."/>
            <person name="Murat C."/>
            <person name="Morin E."/>
            <person name="Ndikumana S."/>
            <person name="Pagni M."/>
            <person name="Petitpierre D."/>
            <person name="Requena N."/>
            <person name="Rosikiewicz P."/>
            <person name="Riley R."/>
            <person name="Saito K."/>
            <person name="San Clemente H."/>
            <person name="Shapiro H."/>
            <person name="van Tuinen D."/>
            <person name="Becard G."/>
            <person name="Bonfante P."/>
            <person name="Paszkowski U."/>
            <person name="Shachar-Hill Y."/>
            <person name="Young J.P."/>
            <person name="Sanders I.R."/>
            <person name="Henrissat B."/>
            <person name="Rensing S.A."/>
            <person name="Grigoriev I.V."/>
            <person name="Corradi N."/>
            <person name="Roux C."/>
            <person name="Martin F."/>
        </authorList>
    </citation>
    <scope>NUCLEOTIDE SEQUENCE</scope>
    <source>
        <strain evidence="1">DAOM 197198</strain>
    </source>
</reference>
<proteinExistence type="predicted"/>
<protein>
    <submittedName>
        <fullName evidence="1">Uncharacterized protein</fullName>
    </submittedName>
</protein>
<accession>U9UGL6</accession>
<organism evidence="1">
    <name type="scientific">Rhizophagus irregularis (strain DAOM 181602 / DAOM 197198 / MUCL 43194)</name>
    <name type="common">Arbuscular mycorrhizal fungus</name>
    <name type="synonym">Glomus intraradices</name>
    <dbReference type="NCBI Taxonomy" id="747089"/>
    <lineage>
        <taxon>Eukaryota</taxon>
        <taxon>Fungi</taxon>
        <taxon>Fungi incertae sedis</taxon>
        <taxon>Mucoromycota</taxon>
        <taxon>Glomeromycotina</taxon>
        <taxon>Glomeromycetes</taxon>
        <taxon>Glomerales</taxon>
        <taxon>Glomeraceae</taxon>
        <taxon>Rhizophagus</taxon>
    </lineage>
</organism>
<sequence length="101" mass="11639">MASFQKLKCLNNNRILRKKNDQISLTETGELTHDPNSISHVSIQMGRKRSAVNELITMIMMIIKHQIDCFINLNGGDIKQLEIKEDEEALLEKLNDIRIYA</sequence>
<name>U9UGL6_RHIID</name>
<dbReference type="EMBL" id="KI279914">
    <property type="protein sequence ID" value="ESA17713.1"/>
    <property type="molecule type" value="Genomic_DNA"/>
</dbReference>
<dbReference type="VEuPathDB" id="FungiDB:RhiirFUN_003257"/>
<evidence type="ECO:0000313" key="1">
    <source>
        <dbReference type="EMBL" id="ESA17713.1"/>
    </source>
</evidence>
<dbReference type="AlphaFoldDB" id="U9UGL6"/>